<evidence type="ECO:0000313" key="3">
    <source>
        <dbReference type="Proteomes" id="UP000698752"/>
    </source>
</evidence>
<protein>
    <submittedName>
        <fullName evidence="2">Tripartite tricarboxylate transporter substrate binding protein</fullName>
    </submittedName>
</protein>
<dbReference type="PANTHER" id="PTHR42928:SF5">
    <property type="entry name" value="BLR1237 PROTEIN"/>
    <property type="match status" value="1"/>
</dbReference>
<comment type="similarity">
    <text evidence="1">Belongs to the UPF0065 (bug) family.</text>
</comment>
<dbReference type="Proteomes" id="UP000698752">
    <property type="component" value="Unassembled WGS sequence"/>
</dbReference>
<accession>A0ABS5EGF2</accession>
<dbReference type="EMBL" id="JAAEDI010000010">
    <property type="protein sequence ID" value="MBR0650104.1"/>
    <property type="molecule type" value="Genomic_DNA"/>
</dbReference>
<sequence>MSEFPLSRRRWLGGVATSFLATPALSQPSWPDRSIRVLVGYPAGGANDLVARAIAAPLSDALGQPVVVENRTGAAGGIAAEAAARATPDGYTLYMISSAQVLAPSIRRSVPFDPVRDFTYISLGARAPYFLAVHPSLGVNTVGELVALAKARPGAISFASSGVGAGPHLTMSYFMSVAGIELDHVPYRGDADAMIDLVAGRVPVSFISVAPTVPHVQAGRLKALAVSGAERVSVAPEVPTVAESGYPGFAMDAWWGLAGPAGLPASVVNRIAREVRPILDAPSFAERFAASGVVPSKVGPAEFTQLVRDDRVRFDRIVETARIPVQD</sequence>
<proteinExistence type="inferred from homology"/>
<dbReference type="InterPro" id="IPR042100">
    <property type="entry name" value="Bug_dom1"/>
</dbReference>
<dbReference type="InterPro" id="IPR005064">
    <property type="entry name" value="BUG"/>
</dbReference>
<evidence type="ECO:0000256" key="1">
    <source>
        <dbReference type="ARBA" id="ARBA00006987"/>
    </source>
</evidence>
<name>A0ABS5EGF2_9PROT</name>
<dbReference type="RefSeq" id="WP_211868576.1">
    <property type="nucleotide sequence ID" value="NZ_JAAEDI010000010.1"/>
</dbReference>
<dbReference type="Gene3D" id="3.40.190.150">
    <property type="entry name" value="Bordetella uptake gene, domain 1"/>
    <property type="match status" value="1"/>
</dbReference>
<gene>
    <name evidence="2" type="ORF">GXW78_10555</name>
</gene>
<comment type="caution">
    <text evidence="2">The sequence shown here is derived from an EMBL/GenBank/DDBJ whole genome shotgun (WGS) entry which is preliminary data.</text>
</comment>
<keyword evidence="3" id="KW-1185">Reference proteome</keyword>
<dbReference type="CDD" id="cd13578">
    <property type="entry name" value="PBP2_Bug27"/>
    <property type="match status" value="1"/>
</dbReference>
<organism evidence="2 3">
    <name type="scientific">Neoroseomonas terrae</name>
    <dbReference type="NCBI Taxonomy" id="424799"/>
    <lineage>
        <taxon>Bacteria</taxon>
        <taxon>Pseudomonadati</taxon>
        <taxon>Pseudomonadota</taxon>
        <taxon>Alphaproteobacteria</taxon>
        <taxon>Acetobacterales</taxon>
        <taxon>Acetobacteraceae</taxon>
        <taxon>Neoroseomonas</taxon>
    </lineage>
</organism>
<reference evidence="3" key="1">
    <citation type="journal article" date="2021" name="Syst. Appl. Microbiol.">
        <title>Roseomonas hellenica sp. nov., isolated from roots of wild-growing Alkanna tinctoria.</title>
        <authorList>
            <person name="Rat A."/>
            <person name="Naranjo H.D."/>
            <person name="Lebbe L."/>
            <person name="Cnockaert M."/>
            <person name="Krigas N."/>
            <person name="Grigoriadou K."/>
            <person name="Maloupa E."/>
            <person name="Willems A."/>
        </authorList>
    </citation>
    <scope>NUCLEOTIDE SEQUENCE [LARGE SCALE GENOMIC DNA]</scope>
    <source>
        <strain evidence="3">LMG 31159</strain>
    </source>
</reference>
<dbReference type="PANTHER" id="PTHR42928">
    <property type="entry name" value="TRICARBOXYLATE-BINDING PROTEIN"/>
    <property type="match status" value="1"/>
</dbReference>
<dbReference type="Gene3D" id="3.40.190.10">
    <property type="entry name" value="Periplasmic binding protein-like II"/>
    <property type="match status" value="1"/>
</dbReference>
<dbReference type="SUPFAM" id="SSF53850">
    <property type="entry name" value="Periplasmic binding protein-like II"/>
    <property type="match status" value="1"/>
</dbReference>
<dbReference type="Pfam" id="PF03401">
    <property type="entry name" value="TctC"/>
    <property type="match status" value="1"/>
</dbReference>
<dbReference type="PIRSF" id="PIRSF017082">
    <property type="entry name" value="YflP"/>
    <property type="match status" value="1"/>
</dbReference>
<evidence type="ECO:0000313" key="2">
    <source>
        <dbReference type="EMBL" id="MBR0650104.1"/>
    </source>
</evidence>